<keyword evidence="3" id="KW-1185">Reference proteome</keyword>
<dbReference type="Proteomes" id="UP001292094">
    <property type="component" value="Unassembled WGS sequence"/>
</dbReference>
<feature type="transmembrane region" description="Helical" evidence="1">
    <location>
        <begin position="41"/>
        <end position="67"/>
    </location>
</feature>
<reference evidence="2" key="1">
    <citation type="submission" date="2023-11" db="EMBL/GenBank/DDBJ databases">
        <title>Genome assemblies of two species of porcelain crab, Petrolisthes cinctipes and Petrolisthes manimaculis (Anomura: Porcellanidae).</title>
        <authorList>
            <person name="Angst P."/>
        </authorList>
    </citation>
    <scope>NUCLEOTIDE SEQUENCE</scope>
    <source>
        <strain evidence="2">PB745_02</strain>
        <tissue evidence="2">Gill</tissue>
    </source>
</reference>
<sequence length="115" mass="12737">MNARHRCLVTRREFNAAQIHIVGRIRIDFFYPFPVLYPRNVIWWFIVAVAGRVVPIGGGMLPVVAAACSQWCCQVRKTGDEVNAPVHNTQSIMGVWSSIVRAGVLVWGSSSIPGC</sequence>
<gene>
    <name evidence="2" type="ORF">Pmani_039568</name>
</gene>
<name>A0AAE1TJ63_9EUCA</name>
<comment type="caution">
    <text evidence="2">The sequence shown here is derived from an EMBL/GenBank/DDBJ whole genome shotgun (WGS) entry which is preliminary data.</text>
</comment>
<keyword evidence="1" id="KW-0472">Membrane</keyword>
<evidence type="ECO:0000313" key="2">
    <source>
        <dbReference type="EMBL" id="KAK4287358.1"/>
    </source>
</evidence>
<keyword evidence="1" id="KW-0812">Transmembrane</keyword>
<organism evidence="2 3">
    <name type="scientific">Petrolisthes manimaculis</name>
    <dbReference type="NCBI Taxonomy" id="1843537"/>
    <lineage>
        <taxon>Eukaryota</taxon>
        <taxon>Metazoa</taxon>
        <taxon>Ecdysozoa</taxon>
        <taxon>Arthropoda</taxon>
        <taxon>Crustacea</taxon>
        <taxon>Multicrustacea</taxon>
        <taxon>Malacostraca</taxon>
        <taxon>Eumalacostraca</taxon>
        <taxon>Eucarida</taxon>
        <taxon>Decapoda</taxon>
        <taxon>Pleocyemata</taxon>
        <taxon>Anomura</taxon>
        <taxon>Galatheoidea</taxon>
        <taxon>Porcellanidae</taxon>
        <taxon>Petrolisthes</taxon>
    </lineage>
</organism>
<evidence type="ECO:0000256" key="1">
    <source>
        <dbReference type="SAM" id="Phobius"/>
    </source>
</evidence>
<proteinExistence type="predicted"/>
<keyword evidence="1" id="KW-1133">Transmembrane helix</keyword>
<dbReference type="AlphaFoldDB" id="A0AAE1TJ63"/>
<evidence type="ECO:0000313" key="3">
    <source>
        <dbReference type="Proteomes" id="UP001292094"/>
    </source>
</evidence>
<dbReference type="EMBL" id="JAWZYT010006900">
    <property type="protein sequence ID" value="KAK4287358.1"/>
    <property type="molecule type" value="Genomic_DNA"/>
</dbReference>
<accession>A0AAE1TJ63</accession>
<protein>
    <submittedName>
        <fullName evidence="2">Uncharacterized protein</fullName>
    </submittedName>
</protein>